<dbReference type="PANTHER" id="PTHR48019">
    <property type="entry name" value="SERUM RESPONSE FACTOR HOMOLOG"/>
    <property type="match status" value="1"/>
</dbReference>
<evidence type="ECO:0000256" key="5">
    <source>
        <dbReference type="ARBA" id="ARBA00023242"/>
    </source>
</evidence>
<organism evidence="7 8">
    <name type="scientific">Artemisia annua</name>
    <name type="common">Sweet wormwood</name>
    <dbReference type="NCBI Taxonomy" id="35608"/>
    <lineage>
        <taxon>Eukaryota</taxon>
        <taxon>Viridiplantae</taxon>
        <taxon>Streptophyta</taxon>
        <taxon>Embryophyta</taxon>
        <taxon>Tracheophyta</taxon>
        <taxon>Spermatophyta</taxon>
        <taxon>Magnoliopsida</taxon>
        <taxon>eudicotyledons</taxon>
        <taxon>Gunneridae</taxon>
        <taxon>Pentapetalae</taxon>
        <taxon>asterids</taxon>
        <taxon>campanulids</taxon>
        <taxon>Asterales</taxon>
        <taxon>Asteraceae</taxon>
        <taxon>Asteroideae</taxon>
        <taxon>Anthemideae</taxon>
        <taxon>Artemisiinae</taxon>
        <taxon>Artemisia</taxon>
    </lineage>
</organism>
<evidence type="ECO:0000256" key="2">
    <source>
        <dbReference type="ARBA" id="ARBA00023015"/>
    </source>
</evidence>
<name>A0A2U1PYL9_ARTAN</name>
<reference evidence="7 8" key="1">
    <citation type="journal article" date="2018" name="Mol. Plant">
        <title>The genome of Artemisia annua provides insight into the evolution of Asteraceae family and artemisinin biosynthesis.</title>
        <authorList>
            <person name="Shen Q."/>
            <person name="Zhang L."/>
            <person name="Liao Z."/>
            <person name="Wang S."/>
            <person name="Yan T."/>
            <person name="Shi P."/>
            <person name="Liu M."/>
            <person name="Fu X."/>
            <person name="Pan Q."/>
            <person name="Wang Y."/>
            <person name="Lv Z."/>
            <person name="Lu X."/>
            <person name="Zhang F."/>
            <person name="Jiang W."/>
            <person name="Ma Y."/>
            <person name="Chen M."/>
            <person name="Hao X."/>
            <person name="Li L."/>
            <person name="Tang Y."/>
            <person name="Lv G."/>
            <person name="Zhou Y."/>
            <person name="Sun X."/>
            <person name="Brodelius P.E."/>
            <person name="Rose J.K.C."/>
            <person name="Tang K."/>
        </authorList>
    </citation>
    <scope>NUCLEOTIDE SEQUENCE [LARGE SCALE GENOMIC DNA]</scope>
    <source>
        <strain evidence="8">cv. Huhao1</strain>
        <tissue evidence="7">Leaf</tissue>
    </source>
</reference>
<dbReference type="Proteomes" id="UP000245207">
    <property type="component" value="Unassembled WGS sequence"/>
</dbReference>
<evidence type="ECO:0000259" key="6">
    <source>
        <dbReference type="PROSITE" id="PS50066"/>
    </source>
</evidence>
<evidence type="ECO:0000313" key="8">
    <source>
        <dbReference type="Proteomes" id="UP000245207"/>
    </source>
</evidence>
<dbReference type="CDD" id="cd00265">
    <property type="entry name" value="MADS_MEF2_like"/>
    <property type="match status" value="1"/>
</dbReference>
<dbReference type="AlphaFoldDB" id="A0A2U1PYL9"/>
<keyword evidence="8" id="KW-1185">Reference proteome</keyword>
<comment type="subcellular location">
    <subcellularLocation>
        <location evidence="1">Nucleus</location>
    </subcellularLocation>
</comment>
<dbReference type="Gene3D" id="3.40.1810.10">
    <property type="entry name" value="Transcription factor, MADS-box"/>
    <property type="match status" value="1"/>
</dbReference>
<dbReference type="InterPro" id="IPR050142">
    <property type="entry name" value="MADS-box/MEF2_TF"/>
</dbReference>
<keyword evidence="5" id="KW-0539">Nucleus</keyword>
<dbReference type="GO" id="GO:0000977">
    <property type="term" value="F:RNA polymerase II transcription regulatory region sequence-specific DNA binding"/>
    <property type="evidence" value="ECO:0007669"/>
    <property type="project" value="InterPro"/>
</dbReference>
<accession>A0A2U1PYL9</accession>
<protein>
    <submittedName>
        <fullName evidence="7">AGAMOUS-like 31</fullName>
    </submittedName>
</protein>
<feature type="domain" description="MADS-box" evidence="6">
    <location>
        <begin position="1"/>
        <end position="61"/>
    </location>
</feature>
<proteinExistence type="predicted"/>
<dbReference type="SUPFAM" id="SSF55455">
    <property type="entry name" value="SRF-like"/>
    <property type="match status" value="1"/>
</dbReference>
<dbReference type="InterPro" id="IPR033896">
    <property type="entry name" value="MEF2-like_N"/>
</dbReference>
<dbReference type="SMART" id="SM00432">
    <property type="entry name" value="MADS"/>
    <property type="match status" value="1"/>
</dbReference>
<dbReference type="GO" id="GO:0005634">
    <property type="term" value="C:nucleus"/>
    <property type="evidence" value="ECO:0007669"/>
    <property type="project" value="UniProtKB-SubCell"/>
</dbReference>
<evidence type="ECO:0000256" key="3">
    <source>
        <dbReference type="ARBA" id="ARBA00023125"/>
    </source>
</evidence>
<dbReference type="OrthoDB" id="1933443at2759"/>
<keyword evidence="4" id="KW-0804">Transcription</keyword>
<dbReference type="InterPro" id="IPR036879">
    <property type="entry name" value="TF_MADSbox_sf"/>
</dbReference>
<sequence>MGRGKVEMKRIEDKTSRQVSFSKRRNGLMKKAYELAELCDVDVALFVFSGRGKLCEFSTDERYTEFTVNYRYSVREMDQFLKYAVKYDGFRLRSSVIKLLVSYDLVTQLLPQYDNGKQIIFSSYLLDFWQNLAPQYRDVFTADELTERIHRHLEENYIKLLDITGLDQLQLQLNSFLQQVKIRKAWSFRVFLPEMNCLVLLKSLCPFIGINCLASLASLLAESCNCKLKYVTPTIFYVPFPRAFITRYSLGCHWVAYTSWMLVPNCEMQLKKKRKYMMDEIMAAGMDGINNDSDAAEPQPPVMGIQITRWLLT</sequence>
<dbReference type="PROSITE" id="PS50066">
    <property type="entry name" value="MADS_BOX_2"/>
    <property type="match status" value="1"/>
</dbReference>
<dbReference type="PRINTS" id="PR00404">
    <property type="entry name" value="MADSDOMAIN"/>
</dbReference>
<gene>
    <name evidence="7" type="ORF">CTI12_AA094680</name>
</gene>
<dbReference type="Pfam" id="PF00319">
    <property type="entry name" value="SRF-TF"/>
    <property type="match status" value="1"/>
</dbReference>
<keyword evidence="2" id="KW-0805">Transcription regulation</keyword>
<dbReference type="InterPro" id="IPR002100">
    <property type="entry name" value="TF_MADSbox"/>
</dbReference>
<evidence type="ECO:0000313" key="7">
    <source>
        <dbReference type="EMBL" id="PWA90783.1"/>
    </source>
</evidence>
<dbReference type="GO" id="GO:0045944">
    <property type="term" value="P:positive regulation of transcription by RNA polymerase II"/>
    <property type="evidence" value="ECO:0007669"/>
    <property type="project" value="InterPro"/>
</dbReference>
<dbReference type="GO" id="GO:0046983">
    <property type="term" value="F:protein dimerization activity"/>
    <property type="evidence" value="ECO:0007669"/>
    <property type="project" value="InterPro"/>
</dbReference>
<evidence type="ECO:0000256" key="1">
    <source>
        <dbReference type="ARBA" id="ARBA00004123"/>
    </source>
</evidence>
<comment type="caution">
    <text evidence="7">The sequence shown here is derived from an EMBL/GenBank/DDBJ whole genome shotgun (WGS) entry which is preliminary data.</text>
</comment>
<evidence type="ECO:0000256" key="4">
    <source>
        <dbReference type="ARBA" id="ARBA00023163"/>
    </source>
</evidence>
<dbReference type="EMBL" id="PKPP01000601">
    <property type="protein sequence ID" value="PWA90783.1"/>
    <property type="molecule type" value="Genomic_DNA"/>
</dbReference>
<keyword evidence="3" id="KW-0238">DNA-binding</keyword>